<sequence>MLEDKNKKFTPLSELGEFGLIDHLSKLLTFKREDTIIGIGDDAAILDHNGYETLISKDLLTEGVHFDFFYTPLKHLGYKAIVVNISDIAAMGGEPTHAIVGIAVSARSSVEALEEIYEGMQIACSRYGIELVGGDTTTSTSGMTISVTAIGRVKKGEAILRSTAKPSDLIVVTGDLGGAYCGLLVLEREKEVFKANPYVQPDLSPYDYVVRRLLRPEARTDALEQLKALGIRPTSMIDISDGLSSELLHITTKSGVGARIYENKLPIDQQTFKVCEEMQLNATTVALNGGEDYELLFTIPLSDYEKIKNHPDFTVIGHMTEPNLPATLVTNLNEEIPITAQGWNSFKKQNT</sequence>
<keyword evidence="2 4" id="KW-0418">Kinase</keyword>
<dbReference type="EMBL" id="BHZE01000002">
    <property type="protein sequence ID" value="GCD76853.1"/>
    <property type="molecule type" value="Genomic_DNA"/>
</dbReference>
<proteinExistence type="inferred from homology"/>
<keyword evidence="2" id="KW-0547">Nucleotide-binding</keyword>
<keyword evidence="5" id="KW-1185">Reference proteome</keyword>
<dbReference type="InterPro" id="IPR016188">
    <property type="entry name" value="PurM-like_N"/>
</dbReference>
<dbReference type="PANTHER" id="PTHR30270:SF0">
    <property type="entry name" value="THIAMINE-MONOPHOSPHATE KINASE"/>
    <property type="match status" value="1"/>
</dbReference>
<evidence type="ECO:0000256" key="2">
    <source>
        <dbReference type="HAMAP-Rule" id="MF_02128"/>
    </source>
</evidence>
<evidence type="ECO:0000256" key="1">
    <source>
        <dbReference type="ARBA" id="ARBA00022977"/>
    </source>
</evidence>
<dbReference type="EC" id="2.7.4.16" evidence="2"/>
<feature type="binding site" evidence="2">
    <location>
        <begin position="134"/>
        <end position="135"/>
    </location>
    <ligand>
        <name>ATP</name>
        <dbReference type="ChEBI" id="CHEBI:30616"/>
    </ligand>
</feature>
<keyword evidence="2" id="KW-0067">ATP-binding</keyword>
<feature type="binding site" evidence="2">
    <location>
        <position position="87"/>
    </location>
    <ligand>
        <name>Mg(2+)</name>
        <dbReference type="ChEBI" id="CHEBI:18420"/>
        <label>2</label>
    </ligand>
</feature>
<dbReference type="Gene3D" id="3.30.1330.10">
    <property type="entry name" value="PurM-like, N-terminal domain"/>
    <property type="match status" value="1"/>
</dbReference>
<keyword evidence="2" id="KW-0808">Transferase</keyword>
<evidence type="ECO:0000259" key="3">
    <source>
        <dbReference type="Pfam" id="PF00586"/>
    </source>
</evidence>
<organism evidence="4 5">
    <name type="scientific">Thermaurantimonas aggregans</name>
    <dbReference type="NCBI Taxonomy" id="2173829"/>
    <lineage>
        <taxon>Bacteria</taxon>
        <taxon>Pseudomonadati</taxon>
        <taxon>Bacteroidota</taxon>
        <taxon>Flavobacteriia</taxon>
        <taxon>Flavobacteriales</taxon>
        <taxon>Schleiferiaceae</taxon>
        <taxon>Thermaurantimonas</taxon>
    </lineage>
</organism>
<keyword evidence="2" id="KW-0479">Metal-binding</keyword>
<dbReference type="Pfam" id="PF00586">
    <property type="entry name" value="AIRS"/>
    <property type="match status" value="1"/>
</dbReference>
<comment type="caution">
    <text evidence="4">The sequence shown here is derived from an EMBL/GenBank/DDBJ whole genome shotgun (WGS) entry which is preliminary data.</text>
</comment>
<dbReference type="InterPro" id="IPR036676">
    <property type="entry name" value="PurM-like_C_sf"/>
</dbReference>
<feature type="binding site" evidence="2">
    <location>
        <position position="117"/>
    </location>
    <ligand>
        <name>ATP</name>
        <dbReference type="ChEBI" id="CHEBI:30616"/>
    </ligand>
</feature>
<keyword evidence="2" id="KW-0460">Magnesium</keyword>
<comment type="catalytic activity">
    <reaction evidence="2">
        <text>thiamine phosphate + ATP = thiamine diphosphate + ADP</text>
        <dbReference type="Rhea" id="RHEA:15913"/>
        <dbReference type="ChEBI" id="CHEBI:30616"/>
        <dbReference type="ChEBI" id="CHEBI:37575"/>
        <dbReference type="ChEBI" id="CHEBI:58937"/>
        <dbReference type="ChEBI" id="CHEBI:456216"/>
        <dbReference type="EC" id="2.7.4.16"/>
    </reaction>
</comment>
<dbReference type="GO" id="GO:0009228">
    <property type="term" value="P:thiamine biosynthetic process"/>
    <property type="evidence" value="ECO:0007669"/>
    <property type="project" value="UniProtKB-KW"/>
</dbReference>
<dbReference type="CDD" id="cd02194">
    <property type="entry name" value="ThiL"/>
    <property type="match status" value="1"/>
</dbReference>
<comment type="function">
    <text evidence="2">Catalyzes the ATP-dependent phosphorylation of thiamine-monophosphate (TMP) to form thiamine-pyrophosphate (TPP), the active form of vitamin B1.</text>
</comment>
<dbReference type="PANTHER" id="PTHR30270">
    <property type="entry name" value="THIAMINE-MONOPHOSPHATE KINASE"/>
    <property type="match status" value="1"/>
</dbReference>
<feature type="binding site" evidence="2">
    <location>
        <position position="87"/>
    </location>
    <ligand>
        <name>Mg(2+)</name>
        <dbReference type="ChEBI" id="CHEBI:18420"/>
        <label>3</label>
    </ligand>
</feature>
<name>A0A401XIN4_9FLAO</name>
<dbReference type="AlphaFoldDB" id="A0A401XIN4"/>
<dbReference type="Proteomes" id="UP000286715">
    <property type="component" value="Unassembled WGS sequence"/>
</dbReference>
<feature type="domain" description="PurM-like N-terminal" evidence="3">
    <location>
        <begin position="40"/>
        <end position="153"/>
    </location>
</feature>
<dbReference type="GO" id="GO:0009030">
    <property type="term" value="F:thiamine-phosphate kinase activity"/>
    <property type="evidence" value="ECO:0007669"/>
    <property type="project" value="UniProtKB-UniRule"/>
</dbReference>
<feature type="binding site" evidence="2">
    <location>
        <position position="87"/>
    </location>
    <ligand>
        <name>Mg(2+)</name>
        <dbReference type="ChEBI" id="CHEBI:18420"/>
        <label>4</label>
    </ligand>
</feature>
<comment type="miscellaneous">
    <text evidence="2">Reaction mechanism of ThiL seems to utilize a direct, inline transfer of the gamma-phosphate of ATP to TMP rather than a phosphorylated enzyme intermediate.</text>
</comment>
<keyword evidence="1 2" id="KW-0784">Thiamine biosynthesis</keyword>
<dbReference type="HAMAP" id="MF_02128">
    <property type="entry name" value="TMP_kinase"/>
    <property type="match status" value="1"/>
</dbReference>
<feature type="binding site" evidence="2">
    <location>
        <position position="291"/>
    </location>
    <ligand>
        <name>substrate</name>
    </ligand>
</feature>
<protein>
    <recommendedName>
        <fullName evidence="2">Thiamine-monophosphate kinase</fullName>
        <shortName evidence="2">TMP kinase</shortName>
        <shortName evidence="2">Thiamine-phosphate kinase</shortName>
        <ecNumber evidence="2">2.7.4.16</ecNumber>
    </recommendedName>
</protein>
<dbReference type="SUPFAM" id="SSF55326">
    <property type="entry name" value="PurM N-terminal domain-like"/>
    <property type="match status" value="1"/>
</dbReference>
<evidence type="ECO:0000313" key="5">
    <source>
        <dbReference type="Proteomes" id="UP000286715"/>
    </source>
</evidence>
<feature type="binding site" evidence="2">
    <location>
        <position position="238"/>
    </location>
    <ligand>
        <name>Mg(2+)</name>
        <dbReference type="ChEBI" id="CHEBI:18420"/>
        <label>3</label>
    </ligand>
</feature>
<dbReference type="PIRSF" id="PIRSF005303">
    <property type="entry name" value="Thiam_monoph_kin"/>
    <property type="match status" value="1"/>
</dbReference>
<feature type="binding site" evidence="2">
    <location>
        <position position="241"/>
    </location>
    <ligand>
        <name>Mg(2+)</name>
        <dbReference type="ChEBI" id="CHEBI:18420"/>
        <label>5</label>
    </ligand>
</feature>
<feature type="binding site" evidence="2">
    <location>
        <position position="42"/>
    </location>
    <ligand>
        <name>Mg(2+)</name>
        <dbReference type="ChEBI" id="CHEBI:18420"/>
        <label>3</label>
    </ligand>
</feature>
<feature type="binding site" evidence="2">
    <location>
        <position position="343"/>
    </location>
    <ligand>
        <name>substrate</name>
    </ligand>
</feature>
<dbReference type="OrthoDB" id="9802811at2"/>
<dbReference type="UniPathway" id="UPA00060">
    <property type="reaction ID" value="UER00142"/>
</dbReference>
<feature type="binding site" evidence="2">
    <location>
        <position position="42"/>
    </location>
    <ligand>
        <name>Mg(2+)</name>
        <dbReference type="ChEBI" id="CHEBI:18420"/>
        <label>4</label>
    </ligand>
</feature>
<dbReference type="InterPro" id="IPR006283">
    <property type="entry name" value="ThiL-like"/>
</dbReference>
<dbReference type="NCBIfam" id="TIGR01379">
    <property type="entry name" value="thiL"/>
    <property type="match status" value="1"/>
</dbReference>
<dbReference type="InterPro" id="IPR036921">
    <property type="entry name" value="PurM-like_N_sf"/>
</dbReference>
<feature type="binding site" evidence="2">
    <location>
        <position position="58"/>
    </location>
    <ligand>
        <name>Mg(2+)</name>
        <dbReference type="ChEBI" id="CHEBI:18420"/>
        <label>2</label>
    </ligand>
</feature>
<accession>A0A401XIN4</accession>
<reference evidence="4 5" key="1">
    <citation type="submission" date="2018-11" db="EMBL/GenBank/DDBJ databases">
        <title>Schleiferia aggregans sp. nov., a moderately thermophilic heterotrophic bacterium isolated from microbial mats at a terrestrial hot spring.</title>
        <authorList>
            <person name="Iino T."/>
            <person name="Ohkuma M."/>
            <person name="Haruta S."/>
        </authorList>
    </citation>
    <scope>NUCLEOTIDE SEQUENCE [LARGE SCALE GENOMIC DNA]</scope>
    <source>
        <strain evidence="4 5">LA</strain>
    </source>
</reference>
<feature type="binding site" evidence="2">
    <location>
        <position position="65"/>
    </location>
    <ligand>
        <name>substrate</name>
    </ligand>
</feature>
<dbReference type="GO" id="GO:0000287">
    <property type="term" value="F:magnesium ion binding"/>
    <property type="evidence" value="ECO:0007669"/>
    <property type="project" value="UniProtKB-UniRule"/>
</dbReference>
<feature type="binding site" evidence="2">
    <location>
        <position position="56"/>
    </location>
    <ligand>
        <name>Mg(2+)</name>
        <dbReference type="ChEBI" id="CHEBI:18420"/>
        <label>4</label>
    </ligand>
</feature>
<dbReference type="SUPFAM" id="SSF56042">
    <property type="entry name" value="PurM C-terminal domain-like"/>
    <property type="match status" value="1"/>
</dbReference>
<feature type="binding site" evidence="2">
    <location>
        <position position="135"/>
    </location>
    <ligand>
        <name>Mg(2+)</name>
        <dbReference type="ChEBI" id="CHEBI:18420"/>
        <label>1</label>
    </ligand>
</feature>
<dbReference type="GO" id="GO:0009229">
    <property type="term" value="P:thiamine diphosphate biosynthetic process"/>
    <property type="evidence" value="ECO:0007669"/>
    <property type="project" value="UniProtKB-UniRule"/>
</dbReference>
<evidence type="ECO:0000313" key="4">
    <source>
        <dbReference type="EMBL" id="GCD76853.1"/>
    </source>
</evidence>
<comment type="pathway">
    <text evidence="2">Cofactor biosynthesis; thiamine diphosphate biosynthesis; thiamine diphosphate from thiamine phosphate: step 1/1.</text>
</comment>
<feature type="binding site" evidence="2">
    <location>
        <position position="161"/>
    </location>
    <ligand>
        <name>ATP</name>
        <dbReference type="ChEBI" id="CHEBI:30616"/>
    </ligand>
</feature>
<dbReference type="RefSeq" id="WP_124396920.1">
    <property type="nucleotide sequence ID" value="NZ_BHZE01000002.1"/>
</dbReference>
<dbReference type="GO" id="GO:0005524">
    <property type="term" value="F:ATP binding"/>
    <property type="evidence" value="ECO:0007669"/>
    <property type="project" value="UniProtKB-UniRule"/>
</dbReference>
<feature type="binding site" evidence="2">
    <location>
        <position position="240"/>
    </location>
    <ligand>
        <name>ATP</name>
        <dbReference type="ChEBI" id="CHEBI:30616"/>
    </ligand>
</feature>
<comment type="caution">
    <text evidence="2">Lacks conserved residue(s) required for the propagation of feature annotation.</text>
</comment>
<gene>
    <name evidence="2 4" type="primary">thiL</name>
    <name evidence="4" type="ORF">JCM31826_03350</name>
</gene>
<comment type="similarity">
    <text evidence="2">Belongs to the thiamine-monophosphate kinase family.</text>
</comment>
<feature type="binding site" evidence="2">
    <location>
        <position position="58"/>
    </location>
    <ligand>
        <name>Mg(2+)</name>
        <dbReference type="ChEBI" id="CHEBI:18420"/>
        <label>1</label>
    </ligand>
</feature>
<dbReference type="Gene3D" id="3.90.650.10">
    <property type="entry name" value="PurM-like C-terminal domain"/>
    <property type="match status" value="1"/>
</dbReference>